<dbReference type="Pfam" id="PF21948">
    <property type="entry name" value="LplA-B_cat"/>
    <property type="match status" value="1"/>
</dbReference>
<dbReference type="GO" id="GO:0016874">
    <property type="term" value="F:ligase activity"/>
    <property type="evidence" value="ECO:0007669"/>
    <property type="project" value="UniProtKB-KW"/>
</dbReference>
<dbReference type="KEGG" id="step:IC006_0793"/>
<dbReference type="CDD" id="cd16443">
    <property type="entry name" value="LplA"/>
    <property type="match status" value="1"/>
</dbReference>
<feature type="domain" description="BPL/LPL catalytic" evidence="1">
    <location>
        <begin position="29"/>
        <end position="220"/>
    </location>
</feature>
<organism evidence="2 3">
    <name type="scientific">Sulfuracidifex tepidarius</name>
    <dbReference type="NCBI Taxonomy" id="1294262"/>
    <lineage>
        <taxon>Archaea</taxon>
        <taxon>Thermoproteota</taxon>
        <taxon>Thermoprotei</taxon>
        <taxon>Sulfolobales</taxon>
        <taxon>Sulfolobaceae</taxon>
        <taxon>Sulfuracidifex</taxon>
    </lineage>
</organism>
<dbReference type="PANTHER" id="PTHR43679:SF2">
    <property type="entry name" value="OCTANOYL-[GCVH]:PROTEIN N-OCTANOYLTRANSFERASE"/>
    <property type="match status" value="1"/>
</dbReference>
<dbReference type="SUPFAM" id="SSF55681">
    <property type="entry name" value="Class II aaRS and biotin synthetases"/>
    <property type="match status" value="1"/>
</dbReference>
<dbReference type="InterPro" id="IPR004143">
    <property type="entry name" value="BPL_LPL_catalytic"/>
</dbReference>
<dbReference type="AlphaFoldDB" id="A0A510DTL0"/>
<evidence type="ECO:0000259" key="1">
    <source>
        <dbReference type="PROSITE" id="PS51733"/>
    </source>
</evidence>
<dbReference type="PROSITE" id="PS51733">
    <property type="entry name" value="BPL_LPL_CATALYTIC"/>
    <property type="match status" value="1"/>
</dbReference>
<dbReference type="Proteomes" id="UP000322983">
    <property type="component" value="Chromosome"/>
</dbReference>
<name>A0A510DTL0_9CREN</name>
<dbReference type="RefSeq" id="WP_149528366.1">
    <property type="nucleotide sequence ID" value="NZ_AP018929.1"/>
</dbReference>
<evidence type="ECO:0000313" key="3">
    <source>
        <dbReference type="Proteomes" id="UP000322983"/>
    </source>
</evidence>
<gene>
    <name evidence="2" type="ORF">IC006_0793</name>
</gene>
<reference evidence="2 3" key="1">
    <citation type="journal article" date="2020" name="Int. J. Syst. Evol. Microbiol.">
        <title>Sulfuracidifex tepidarius gen. nov., sp. nov. and transfer of Sulfolobus metallicus Huber and Stetter 1992 to the genus Sulfuracidifex as Sulfuracidifex metallicus comb. nov.</title>
        <authorList>
            <person name="Itoh T."/>
            <person name="Miura T."/>
            <person name="Sakai H.D."/>
            <person name="Kato S."/>
            <person name="Ohkuma M."/>
            <person name="Takashina T."/>
        </authorList>
    </citation>
    <scope>NUCLEOTIDE SEQUENCE [LARGE SCALE GENOMIC DNA]</scope>
    <source>
        <strain evidence="2 3">IC-006</strain>
    </source>
</reference>
<dbReference type="PANTHER" id="PTHR43679">
    <property type="entry name" value="OCTANOYLTRANSFERASE LIPM-RELATED"/>
    <property type="match status" value="1"/>
</dbReference>
<accession>A0A510DTL0</accession>
<protein>
    <submittedName>
        <fullName evidence="2">Lipoate-protein ligase A subunit 1</fullName>
    </submittedName>
</protein>
<dbReference type="OrthoDB" id="146287at2157"/>
<dbReference type="InterPro" id="IPR050664">
    <property type="entry name" value="Octanoyltrans_LipM/LipL"/>
</dbReference>
<sequence length="344" mass="38931">MEEFRFIFERNDQSHILAGEEALLDSVSHGERSVLRMVVFDPPAVLLGYHQAVEQEVNVDEVKKRNWQIGRRPTGGGTIVMGPWQLGWEVYSHSSLLGETPENALRKSADAVISTLRDMGIKASFRPKNDVEVNGRKISGIGAFSEGKYIGVTGTILVDFNMDDMVSVLKLSSEKMKDKLYKDFRDRLTWIDREVGYNVEMGEVVKKARKSFEEVLGVKLVDSGYTQAEAEEIDKLNLKYSSQDWIFNTRKSIEGDNVRYLERKLPGGLVKVQVKMAGKGMIESVLITGDFFVEPRRSIYDLEARLKWSRVETVQEEVKEWGKGVKMIGLSPEDLSNLILEVSS</sequence>
<dbReference type="GeneID" id="41714594"/>
<dbReference type="EMBL" id="AP018929">
    <property type="protein sequence ID" value="BBG23509.1"/>
    <property type="molecule type" value="Genomic_DNA"/>
</dbReference>
<dbReference type="STRING" id="1294262.GCA_001316085_01639"/>
<evidence type="ECO:0000313" key="2">
    <source>
        <dbReference type="EMBL" id="BBG23509.1"/>
    </source>
</evidence>
<dbReference type="InterPro" id="IPR045864">
    <property type="entry name" value="aa-tRNA-synth_II/BPL/LPL"/>
</dbReference>
<dbReference type="Gene3D" id="3.30.930.10">
    <property type="entry name" value="Bira Bifunctional Protein, Domain 2"/>
    <property type="match status" value="1"/>
</dbReference>
<dbReference type="SUPFAM" id="SSF82649">
    <property type="entry name" value="SufE/NifU"/>
    <property type="match status" value="1"/>
</dbReference>
<proteinExistence type="predicted"/>
<keyword evidence="2" id="KW-0436">Ligase</keyword>
<keyword evidence="3" id="KW-1185">Reference proteome</keyword>
<dbReference type="Gene3D" id="3.30.390.50">
    <property type="entry name" value="CO dehydrogenase flavoprotein, C-terminal domain"/>
    <property type="match status" value="1"/>
</dbReference>